<protein>
    <submittedName>
        <fullName evidence="3">FtsK/SpoIIIE family protein</fullName>
    </submittedName>
</protein>
<dbReference type="Gene3D" id="3.40.50.300">
    <property type="entry name" value="P-loop containing nucleotide triphosphate hydrolases"/>
    <property type="match status" value="1"/>
</dbReference>
<keyword evidence="1" id="KW-0812">Transmembrane</keyword>
<reference evidence="3 4" key="1">
    <citation type="submission" date="2015-01" db="EMBL/GenBank/DDBJ databases">
        <title>Genome Sequencing of Rickettsiales.</title>
        <authorList>
            <person name="Daugherty S.C."/>
            <person name="Su Q."/>
            <person name="Abolude K."/>
            <person name="Beier-Sexton M."/>
            <person name="Carlyon J.A."/>
            <person name="Carter R."/>
            <person name="Day N.P."/>
            <person name="Dumler S.J."/>
            <person name="Dyachenko V."/>
            <person name="Godinez A."/>
            <person name="Kurtti T.J."/>
            <person name="Lichay M."/>
            <person name="Mullins K.E."/>
            <person name="Ott S."/>
            <person name="Pappas-Brown V."/>
            <person name="Paris D.H."/>
            <person name="Patel P."/>
            <person name="Richards A.L."/>
            <person name="Sadzewicz L."/>
            <person name="Sears K."/>
            <person name="Seidman D."/>
            <person name="Sengamalay N."/>
            <person name="Stenos J."/>
            <person name="Tallon L.J."/>
            <person name="Vincent G."/>
            <person name="Fraser C.M."/>
            <person name="Munderloh U."/>
            <person name="Dunning-Hotopp J.C."/>
        </authorList>
    </citation>
    <scope>NUCLEOTIDE SEQUENCE [LARGE SCALE GENOMIC DNA]</scope>
    <source>
        <strain evidence="3 4">Ac/Pa</strain>
    </source>
</reference>
<comment type="caution">
    <text evidence="3">The sequence shown here is derived from an EMBL/GenBank/DDBJ whole genome shotgun (WGS) entry which is preliminary data.</text>
</comment>
<organism evidence="3 4">
    <name type="scientific">Rickettsia amblyommatis str. Ac/Pa</name>
    <dbReference type="NCBI Taxonomy" id="1359164"/>
    <lineage>
        <taxon>Bacteria</taxon>
        <taxon>Pseudomonadati</taxon>
        <taxon>Pseudomonadota</taxon>
        <taxon>Alphaproteobacteria</taxon>
        <taxon>Rickettsiales</taxon>
        <taxon>Rickettsiaceae</taxon>
        <taxon>Rickettsieae</taxon>
        <taxon>Rickettsia</taxon>
        <taxon>spotted fever group</taxon>
    </lineage>
</organism>
<feature type="domain" description="Type IV secretion system coupling protein TraD DNA-binding" evidence="2">
    <location>
        <begin position="65"/>
        <end position="105"/>
    </location>
</feature>
<dbReference type="EMBL" id="LANR01000001">
    <property type="protein sequence ID" value="KJV62594.1"/>
    <property type="molecule type" value="Genomic_DNA"/>
</dbReference>
<dbReference type="InterPro" id="IPR019476">
    <property type="entry name" value="T4SS_TraD_DNA-bd"/>
</dbReference>
<evidence type="ECO:0000313" key="3">
    <source>
        <dbReference type="EMBL" id="KJV62594.1"/>
    </source>
</evidence>
<feature type="transmembrane region" description="Helical" evidence="1">
    <location>
        <begin position="12"/>
        <end position="30"/>
    </location>
</feature>
<keyword evidence="1" id="KW-1133">Transmembrane helix</keyword>
<dbReference type="PATRIC" id="fig|1359164.3.peg.1610"/>
<dbReference type="Pfam" id="PF10412">
    <property type="entry name" value="TrwB_AAD_bind"/>
    <property type="match status" value="1"/>
</dbReference>
<keyword evidence="4" id="KW-1185">Reference proteome</keyword>
<gene>
    <name evidence="3" type="ORF">APHACPA_1625</name>
</gene>
<accession>A0A0F3N6Q8</accession>
<proteinExistence type="predicted"/>
<evidence type="ECO:0000259" key="2">
    <source>
        <dbReference type="Pfam" id="PF10412"/>
    </source>
</evidence>
<name>A0A0F3N6Q8_RICAM</name>
<dbReference type="AlphaFoldDB" id="A0A0F3N6Q8"/>
<evidence type="ECO:0000256" key="1">
    <source>
        <dbReference type="SAM" id="Phobius"/>
    </source>
</evidence>
<dbReference type="Proteomes" id="UP000033556">
    <property type="component" value="Unassembled WGS sequence"/>
</dbReference>
<dbReference type="InterPro" id="IPR027417">
    <property type="entry name" value="P-loop_NTPase"/>
</dbReference>
<dbReference type="SUPFAM" id="SSF52540">
    <property type="entry name" value="P-loop containing nucleoside triphosphate hydrolases"/>
    <property type="match status" value="1"/>
</dbReference>
<evidence type="ECO:0000313" key="4">
    <source>
        <dbReference type="Proteomes" id="UP000033556"/>
    </source>
</evidence>
<keyword evidence="1" id="KW-0472">Membrane</keyword>
<sequence length="110" mass="12431">MWTFILYDSLEEIIIVFVIATLLAIIFFTFKGRQAVLKDKVRGSDLIEAKLLAKMLKKSNKASKIRFSGLPLVKDSERKHVLITGTTGSGKTNMLNELLPQIRCKTLHLI</sequence>